<dbReference type="Pfam" id="PF00496">
    <property type="entry name" value="SBP_bac_5"/>
    <property type="match status" value="1"/>
</dbReference>
<dbReference type="Gene3D" id="3.10.105.10">
    <property type="entry name" value="Dipeptide-binding Protein, Domain 3"/>
    <property type="match status" value="1"/>
</dbReference>
<name>A0A426UT23_9ACTN</name>
<dbReference type="PROSITE" id="PS51257">
    <property type="entry name" value="PROKAR_LIPOPROTEIN"/>
    <property type="match status" value="1"/>
</dbReference>
<dbReference type="InterPro" id="IPR000914">
    <property type="entry name" value="SBP_5_dom"/>
</dbReference>
<dbReference type="GO" id="GO:0042597">
    <property type="term" value="C:periplasmic space"/>
    <property type="evidence" value="ECO:0007669"/>
    <property type="project" value="UniProtKB-ARBA"/>
</dbReference>
<dbReference type="PIRSF" id="PIRSF002741">
    <property type="entry name" value="MppA"/>
    <property type="match status" value="1"/>
</dbReference>
<sequence>MLKKLTRAPAVLVAAALLLTGCNGQNDAGGAAGDDPVSGGTMRMLQNADFSYLDPARGWDGGVNAFYRLVYRGLTMQAAGDAEDPNAIVPDLAESLGTASEDGLTWTYTLKDGLKFDNGDPITSAELEFGISRAWDPEIGIGSPWLRNTIEAPADYAGPYQSGDHPGIETPDEKTIVFHLIAPFPEFDSVLAQPNAVPFPVGSGAGDEFINDIIASGPYTLETYTPGSLIKLVRNEHWDPDTDDVRKAYPDAWEFEIGLDGATIDERLMAGQGADANAISGRVQPATLARLQAPDLAERVETADAYCTTYMGMNTTKAPFDKVEVRQAMNYAIDRASLQTASGGSQLADPATTITPPSVNGHKDFDLYPSEGNAGDPEKALELLASVGLQDGFSFTLDIRSQPTMQAQAESIQQALAKINVEVELNVIDTSTYYETIGTPSQQSDAAITGWCPDWASSASTMVPPLVDGRLITDKGNNNLAQIDDPGINARIDEIKAMTDLDAANVEWGEFDEEVMALAPMAPLLWEKGVFLPGENVANYIPNTSMTDLTIIGLKDPSAG</sequence>
<feature type="domain" description="Solute-binding protein family 5" evidence="3">
    <location>
        <begin position="88"/>
        <end position="463"/>
    </location>
</feature>
<dbReference type="AlphaFoldDB" id="A0A426UT23"/>
<dbReference type="InterPro" id="IPR039424">
    <property type="entry name" value="SBP_5"/>
</dbReference>
<dbReference type="PANTHER" id="PTHR30290:SF83">
    <property type="entry name" value="ABC TRANSPORTER SUBSTRATE-BINDING PROTEIN"/>
    <property type="match status" value="1"/>
</dbReference>
<evidence type="ECO:0000313" key="5">
    <source>
        <dbReference type="Proteomes" id="UP000277256"/>
    </source>
</evidence>
<keyword evidence="5" id="KW-1185">Reference proteome</keyword>
<evidence type="ECO:0000256" key="2">
    <source>
        <dbReference type="SAM" id="SignalP"/>
    </source>
</evidence>
<evidence type="ECO:0000259" key="3">
    <source>
        <dbReference type="Pfam" id="PF00496"/>
    </source>
</evidence>
<dbReference type="RefSeq" id="WP_125249592.1">
    <property type="nucleotide sequence ID" value="NZ_RSEB01000006.1"/>
</dbReference>
<evidence type="ECO:0000256" key="1">
    <source>
        <dbReference type="SAM" id="MobiDB-lite"/>
    </source>
</evidence>
<dbReference type="PANTHER" id="PTHR30290">
    <property type="entry name" value="PERIPLASMIC BINDING COMPONENT OF ABC TRANSPORTER"/>
    <property type="match status" value="1"/>
</dbReference>
<evidence type="ECO:0000313" key="4">
    <source>
        <dbReference type="EMBL" id="RRR96838.1"/>
    </source>
</evidence>
<reference evidence="4 5" key="1">
    <citation type="submission" date="2018-12" db="EMBL/GenBank/DDBJ databases">
        <title>Glycomyces sp. YIM 121974 draft genome.</title>
        <authorList>
            <person name="Li Q."/>
        </authorList>
    </citation>
    <scope>NUCLEOTIDE SEQUENCE [LARGE SCALE GENOMIC DNA]</scope>
    <source>
        <strain evidence="4 5">YIM 121974</strain>
    </source>
</reference>
<dbReference type="Proteomes" id="UP000277256">
    <property type="component" value="Unassembled WGS sequence"/>
</dbReference>
<dbReference type="Gene3D" id="3.40.190.10">
    <property type="entry name" value="Periplasmic binding protein-like II"/>
    <property type="match status" value="1"/>
</dbReference>
<organism evidence="4 5">
    <name type="scientific">Glycomyces terrestris</name>
    <dbReference type="NCBI Taxonomy" id="2493553"/>
    <lineage>
        <taxon>Bacteria</taxon>
        <taxon>Bacillati</taxon>
        <taxon>Actinomycetota</taxon>
        <taxon>Actinomycetes</taxon>
        <taxon>Glycomycetales</taxon>
        <taxon>Glycomycetaceae</taxon>
        <taxon>Glycomyces</taxon>
    </lineage>
</organism>
<dbReference type="GO" id="GO:0043190">
    <property type="term" value="C:ATP-binding cassette (ABC) transporter complex"/>
    <property type="evidence" value="ECO:0007669"/>
    <property type="project" value="InterPro"/>
</dbReference>
<proteinExistence type="predicted"/>
<dbReference type="SUPFAM" id="SSF53850">
    <property type="entry name" value="Periplasmic binding protein-like II"/>
    <property type="match status" value="1"/>
</dbReference>
<dbReference type="GO" id="GO:0015833">
    <property type="term" value="P:peptide transport"/>
    <property type="evidence" value="ECO:0007669"/>
    <property type="project" value="TreeGrafter"/>
</dbReference>
<keyword evidence="2" id="KW-0732">Signal</keyword>
<dbReference type="EMBL" id="RSEB01000006">
    <property type="protein sequence ID" value="RRR96838.1"/>
    <property type="molecule type" value="Genomic_DNA"/>
</dbReference>
<feature type="region of interest" description="Disordered" evidence="1">
    <location>
        <begin position="342"/>
        <end position="361"/>
    </location>
</feature>
<feature type="signal peptide" evidence="2">
    <location>
        <begin position="1"/>
        <end position="28"/>
    </location>
</feature>
<feature type="chain" id="PRO_5038752371" evidence="2">
    <location>
        <begin position="29"/>
        <end position="560"/>
    </location>
</feature>
<dbReference type="OrthoDB" id="5240629at2"/>
<comment type="caution">
    <text evidence="4">The sequence shown here is derived from an EMBL/GenBank/DDBJ whole genome shotgun (WGS) entry which is preliminary data.</text>
</comment>
<dbReference type="CDD" id="cd08506">
    <property type="entry name" value="PBP2_clavulanate_OppA2"/>
    <property type="match status" value="1"/>
</dbReference>
<protein>
    <submittedName>
        <fullName evidence="4">ABC transporter substrate-binding protein</fullName>
    </submittedName>
</protein>
<gene>
    <name evidence="4" type="ORF">EIW28_20550</name>
</gene>
<accession>A0A426UT23</accession>
<dbReference type="InterPro" id="IPR030678">
    <property type="entry name" value="Peptide/Ni-bd"/>
</dbReference>
<dbReference type="GO" id="GO:1904680">
    <property type="term" value="F:peptide transmembrane transporter activity"/>
    <property type="evidence" value="ECO:0007669"/>
    <property type="project" value="TreeGrafter"/>
</dbReference>